<proteinExistence type="predicted"/>
<evidence type="ECO:0000313" key="2">
    <source>
        <dbReference type="Proteomes" id="UP000563094"/>
    </source>
</evidence>
<dbReference type="PANTHER" id="PTHR30565">
    <property type="entry name" value="PROTEIN YCIF"/>
    <property type="match status" value="1"/>
</dbReference>
<comment type="caution">
    <text evidence="1">The sequence shown here is derived from an EMBL/GenBank/DDBJ whole genome shotgun (WGS) entry which is preliminary data.</text>
</comment>
<protein>
    <submittedName>
        <fullName evidence="1">Ferritin-like metal-binding protein YciE</fullName>
    </submittedName>
</protein>
<dbReference type="PANTHER" id="PTHR30565:SF9">
    <property type="entry name" value="PROTEIN YCIF"/>
    <property type="match status" value="1"/>
</dbReference>
<sequence length="164" mass="18302">MASKLSSLKDLFIHELQDLYSAEKQLEKALPLVMEKASDSKLKAAFKAHIKETEEQIQRLDKCFEILGEKAGGEKCKAMEGLIKEANSFMEEDAEASVMDAGLIACAQRVEHYEIAGYGTVCTYAKFLGETEVLNLLQETLSEEKKTDEKLTFLAESTINKKAE</sequence>
<dbReference type="InterPro" id="IPR009078">
    <property type="entry name" value="Ferritin-like_SF"/>
</dbReference>
<dbReference type="SUPFAM" id="SSF47240">
    <property type="entry name" value="Ferritin-like"/>
    <property type="match status" value="1"/>
</dbReference>
<evidence type="ECO:0000313" key="1">
    <source>
        <dbReference type="EMBL" id="MBA9077467.1"/>
    </source>
</evidence>
<reference evidence="1 2" key="1">
    <citation type="submission" date="2020-08" db="EMBL/GenBank/DDBJ databases">
        <title>Genomic Encyclopedia of Type Strains, Phase IV (KMG-IV): sequencing the most valuable type-strain genomes for metagenomic binning, comparative biology and taxonomic classification.</title>
        <authorList>
            <person name="Goeker M."/>
        </authorList>
    </citation>
    <scope>NUCLEOTIDE SEQUENCE [LARGE SCALE GENOMIC DNA]</scope>
    <source>
        <strain evidence="1 2">DSM 29854</strain>
    </source>
</reference>
<dbReference type="InterPro" id="IPR010287">
    <property type="entry name" value="DUF892_YciF-like"/>
</dbReference>
<dbReference type="EMBL" id="JACJIQ010000007">
    <property type="protein sequence ID" value="MBA9077467.1"/>
    <property type="molecule type" value="Genomic_DNA"/>
</dbReference>
<dbReference type="CDD" id="cd07909">
    <property type="entry name" value="YciF"/>
    <property type="match status" value="1"/>
</dbReference>
<organism evidence="1 2">
    <name type="scientific">Rufibacter quisquiliarum</name>
    <dbReference type="NCBI Taxonomy" id="1549639"/>
    <lineage>
        <taxon>Bacteria</taxon>
        <taxon>Pseudomonadati</taxon>
        <taxon>Bacteroidota</taxon>
        <taxon>Cytophagia</taxon>
        <taxon>Cytophagales</taxon>
        <taxon>Hymenobacteraceae</taxon>
        <taxon>Rufibacter</taxon>
    </lineage>
</organism>
<name>A0A839GRG0_9BACT</name>
<dbReference type="AlphaFoldDB" id="A0A839GRG0"/>
<gene>
    <name evidence="1" type="ORF">FHS90_002180</name>
</gene>
<dbReference type="RefSeq" id="WP_066837979.1">
    <property type="nucleotide sequence ID" value="NZ_JACJIQ010000007.1"/>
</dbReference>
<dbReference type="InterPro" id="IPR012347">
    <property type="entry name" value="Ferritin-like"/>
</dbReference>
<dbReference type="InterPro" id="IPR047114">
    <property type="entry name" value="YciF"/>
</dbReference>
<keyword evidence="2" id="KW-1185">Reference proteome</keyword>
<dbReference type="Gene3D" id="1.20.1260.10">
    <property type="match status" value="1"/>
</dbReference>
<accession>A0A839GRG0</accession>
<dbReference type="Pfam" id="PF05974">
    <property type="entry name" value="DUF892"/>
    <property type="match status" value="1"/>
</dbReference>
<dbReference type="Proteomes" id="UP000563094">
    <property type="component" value="Unassembled WGS sequence"/>
</dbReference>